<name>A0A518IQU3_9BACT</name>
<keyword evidence="2" id="KW-0732">Signal</keyword>
<keyword evidence="4" id="KW-1185">Reference proteome</keyword>
<accession>A0A518IQU3</accession>
<feature type="region of interest" description="Disordered" evidence="1">
    <location>
        <begin position="101"/>
        <end position="132"/>
    </location>
</feature>
<feature type="compositionally biased region" description="Basic residues" evidence="1">
    <location>
        <begin position="108"/>
        <end position="119"/>
    </location>
</feature>
<feature type="chain" id="PRO_5022022380" evidence="2">
    <location>
        <begin position="29"/>
        <end position="132"/>
    </location>
</feature>
<evidence type="ECO:0000313" key="4">
    <source>
        <dbReference type="Proteomes" id="UP000316770"/>
    </source>
</evidence>
<gene>
    <name evidence="3" type="ORF">Mal33_14360</name>
</gene>
<proteinExistence type="predicted"/>
<reference evidence="3 4" key="1">
    <citation type="submission" date="2019-02" db="EMBL/GenBank/DDBJ databases">
        <title>Deep-cultivation of Planctomycetes and their phenomic and genomic characterization uncovers novel biology.</title>
        <authorList>
            <person name="Wiegand S."/>
            <person name="Jogler M."/>
            <person name="Boedeker C."/>
            <person name="Pinto D."/>
            <person name="Vollmers J."/>
            <person name="Rivas-Marin E."/>
            <person name="Kohn T."/>
            <person name="Peeters S.H."/>
            <person name="Heuer A."/>
            <person name="Rast P."/>
            <person name="Oberbeckmann S."/>
            <person name="Bunk B."/>
            <person name="Jeske O."/>
            <person name="Meyerdierks A."/>
            <person name="Storesund J.E."/>
            <person name="Kallscheuer N."/>
            <person name="Luecker S."/>
            <person name="Lage O.M."/>
            <person name="Pohl T."/>
            <person name="Merkel B.J."/>
            <person name="Hornburger P."/>
            <person name="Mueller R.-W."/>
            <person name="Bruemmer F."/>
            <person name="Labrenz M."/>
            <person name="Spormann A.M."/>
            <person name="Op den Camp H."/>
            <person name="Overmann J."/>
            <person name="Amann R."/>
            <person name="Jetten M.S.M."/>
            <person name="Mascher T."/>
            <person name="Medema M.H."/>
            <person name="Devos D.P."/>
            <person name="Kaster A.-K."/>
            <person name="Ovreas L."/>
            <person name="Rohde M."/>
            <person name="Galperin M.Y."/>
            <person name="Jogler C."/>
        </authorList>
    </citation>
    <scope>NUCLEOTIDE SEQUENCE [LARGE SCALE GENOMIC DNA]</scope>
    <source>
        <strain evidence="3 4">Mal33</strain>
    </source>
</reference>
<sequence precursor="true">MLRTLRWLAVPCLCFAVVAVGDAPQAKAQTGGFSIQFGTPSYGYGGYNRSYRPSYGYGYGSSARIYSQHRSYYGGHHPHRPHYDYHRPSLVPHGNRYHYVPGHYDLHRGHHGHHGHRDHGHRDNGHRGHHRH</sequence>
<evidence type="ECO:0000313" key="3">
    <source>
        <dbReference type="EMBL" id="QDV55462.1"/>
    </source>
</evidence>
<dbReference type="AlphaFoldDB" id="A0A518IQU3"/>
<evidence type="ECO:0000256" key="2">
    <source>
        <dbReference type="SAM" id="SignalP"/>
    </source>
</evidence>
<feature type="signal peptide" evidence="2">
    <location>
        <begin position="1"/>
        <end position="28"/>
    </location>
</feature>
<organism evidence="3 4">
    <name type="scientific">Rosistilla oblonga</name>
    <dbReference type="NCBI Taxonomy" id="2527990"/>
    <lineage>
        <taxon>Bacteria</taxon>
        <taxon>Pseudomonadati</taxon>
        <taxon>Planctomycetota</taxon>
        <taxon>Planctomycetia</taxon>
        <taxon>Pirellulales</taxon>
        <taxon>Pirellulaceae</taxon>
        <taxon>Rosistilla</taxon>
    </lineage>
</organism>
<dbReference type="Proteomes" id="UP000316770">
    <property type="component" value="Chromosome"/>
</dbReference>
<evidence type="ECO:0000256" key="1">
    <source>
        <dbReference type="SAM" id="MobiDB-lite"/>
    </source>
</evidence>
<protein>
    <submittedName>
        <fullName evidence="3">Uncharacterized protein</fullName>
    </submittedName>
</protein>
<dbReference type="EMBL" id="CP036318">
    <property type="protein sequence ID" value="QDV55462.1"/>
    <property type="molecule type" value="Genomic_DNA"/>
</dbReference>
<dbReference type="RefSeq" id="WP_145283288.1">
    <property type="nucleotide sequence ID" value="NZ_CP036318.1"/>
</dbReference>